<protein>
    <recommendedName>
        <fullName evidence="5">Rrp15p-domain-containing protein</fullName>
    </recommendedName>
</protein>
<dbReference type="Proteomes" id="UP001147747">
    <property type="component" value="Unassembled WGS sequence"/>
</dbReference>
<dbReference type="EMBL" id="JAPZBU010000011">
    <property type="protein sequence ID" value="KAJ5379004.1"/>
    <property type="molecule type" value="Genomic_DNA"/>
</dbReference>
<dbReference type="OrthoDB" id="20949at2759"/>
<evidence type="ECO:0000256" key="1">
    <source>
        <dbReference type="ARBA" id="ARBA00007462"/>
    </source>
</evidence>
<dbReference type="GO" id="GO:0000460">
    <property type="term" value="P:maturation of 5.8S rRNA"/>
    <property type="evidence" value="ECO:0007669"/>
    <property type="project" value="TreeGrafter"/>
</dbReference>
<organism evidence="3 4">
    <name type="scientific">Penicillium cosmopolitanum</name>
    <dbReference type="NCBI Taxonomy" id="1131564"/>
    <lineage>
        <taxon>Eukaryota</taxon>
        <taxon>Fungi</taxon>
        <taxon>Dikarya</taxon>
        <taxon>Ascomycota</taxon>
        <taxon>Pezizomycotina</taxon>
        <taxon>Eurotiomycetes</taxon>
        <taxon>Eurotiomycetidae</taxon>
        <taxon>Eurotiales</taxon>
        <taxon>Aspergillaceae</taxon>
        <taxon>Penicillium</taxon>
    </lineage>
</organism>
<feature type="compositionally biased region" description="Basic and acidic residues" evidence="2">
    <location>
        <begin position="185"/>
        <end position="214"/>
    </location>
</feature>
<dbReference type="GeneID" id="81375740"/>
<gene>
    <name evidence="3" type="ORF">N7509_012123</name>
</gene>
<dbReference type="GO" id="GO:0030687">
    <property type="term" value="C:preribosome, large subunit precursor"/>
    <property type="evidence" value="ECO:0007669"/>
    <property type="project" value="TreeGrafter"/>
</dbReference>
<comment type="similarity">
    <text evidence="1">Belongs to the RRP15 family.</text>
</comment>
<dbReference type="GO" id="GO:0000470">
    <property type="term" value="P:maturation of LSU-rRNA"/>
    <property type="evidence" value="ECO:0007669"/>
    <property type="project" value="TreeGrafter"/>
</dbReference>
<dbReference type="InterPro" id="IPR012459">
    <property type="entry name" value="Rrp15"/>
</dbReference>
<evidence type="ECO:0000313" key="4">
    <source>
        <dbReference type="Proteomes" id="UP001147747"/>
    </source>
</evidence>
<dbReference type="Pfam" id="PF07890">
    <property type="entry name" value="Rrp15p"/>
    <property type="match status" value="1"/>
</dbReference>
<evidence type="ECO:0000256" key="2">
    <source>
        <dbReference type="SAM" id="MobiDB-lite"/>
    </source>
</evidence>
<sequence>MVGSYSKKRKVNEGMRGKTSRPKKFRKQSAYHSSSEDEQDDGDFKAVNLADSDEEEDGGVSITKKAAVKPAPKKTKTDAKSKPQKKSKPAKDDEASSANEDEGDNQTENDNEDNDASGSDEDGNLSDSSAEEGGKKRRVVSKRNDPTAFSTSISKILSTKLPSSARADPVLSRSRNAQQATDDFVNEKLDKQARAKMRAEKKEEMDRGRIRDVMGIKRGMTGAVAEDEKRLRKMSQRGVVKLFNAVRAAQVRGEEAAKDERKKGTIGIGEREKAVNEVSKQGFLDLINGKGKPLNIEEA</sequence>
<feature type="compositionally biased region" description="Acidic residues" evidence="2">
    <location>
        <begin position="99"/>
        <end position="124"/>
    </location>
</feature>
<feature type="compositionally biased region" description="Polar residues" evidence="2">
    <location>
        <begin position="147"/>
        <end position="162"/>
    </location>
</feature>
<feature type="compositionally biased region" description="Basic residues" evidence="2">
    <location>
        <begin position="18"/>
        <end position="29"/>
    </location>
</feature>
<reference evidence="3" key="2">
    <citation type="journal article" date="2023" name="IMA Fungus">
        <title>Comparative genomic study of the Penicillium genus elucidates a diverse pangenome and 15 lateral gene transfer events.</title>
        <authorList>
            <person name="Petersen C."/>
            <person name="Sorensen T."/>
            <person name="Nielsen M.R."/>
            <person name="Sondergaard T.E."/>
            <person name="Sorensen J.L."/>
            <person name="Fitzpatrick D.A."/>
            <person name="Frisvad J.C."/>
            <person name="Nielsen K.L."/>
        </authorList>
    </citation>
    <scope>NUCLEOTIDE SEQUENCE</scope>
    <source>
        <strain evidence="3">IBT 29677</strain>
    </source>
</reference>
<dbReference type="AlphaFoldDB" id="A0A9W9SJS2"/>
<name>A0A9W9SJS2_9EURO</name>
<feature type="region of interest" description="Disordered" evidence="2">
    <location>
        <begin position="1"/>
        <end position="214"/>
    </location>
</feature>
<evidence type="ECO:0000313" key="3">
    <source>
        <dbReference type="EMBL" id="KAJ5379004.1"/>
    </source>
</evidence>
<comment type="caution">
    <text evidence="3">The sequence shown here is derived from an EMBL/GenBank/DDBJ whole genome shotgun (WGS) entry which is preliminary data.</text>
</comment>
<proteinExistence type="inferred from homology"/>
<dbReference type="PANTHER" id="PTHR13245">
    <property type="entry name" value="RRP15-LIKE PROTEIN"/>
    <property type="match status" value="1"/>
</dbReference>
<accession>A0A9W9SJS2</accession>
<dbReference type="RefSeq" id="XP_056482790.1">
    <property type="nucleotide sequence ID" value="XM_056636760.1"/>
</dbReference>
<feature type="compositionally biased region" description="Basic residues" evidence="2">
    <location>
        <begin position="1"/>
        <end position="10"/>
    </location>
</feature>
<keyword evidence="4" id="KW-1185">Reference proteome</keyword>
<evidence type="ECO:0008006" key="5">
    <source>
        <dbReference type="Google" id="ProtNLM"/>
    </source>
</evidence>
<dbReference type="PANTHER" id="PTHR13245:SF14">
    <property type="entry name" value="RRP15-LIKE PROTEIN"/>
    <property type="match status" value="1"/>
</dbReference>
<reference evidence="3" key="1">
    <citation type="submission" date="2022-12" db="EMBL/GenBank/DDBJ databases">
        <authorList>
            <person name="Petersen C."/>
        </authorList>
    </citation>
    <scope>NUCLEOTIDE SEQUENCE</scope>
    <source>
        <strain evidence="3">IBT 29677</strain>
    </source>
</reference>